<feature type="transmembrane region" description="Helical" evidence="1">
    <location>
        <begin position="208"/>
        <end position="225"/>
    </location>
</feature>
<name>A0ABT1U2K3_9GAMM</name>
<feature type="transmembrane region" description="Helical" evidence="1">
    <location>
        <begin position="269"/>
        <end position="290"/>
    </location>
</feature>
<evidence type="ECO:0000313" key="3">
    <source>
        <dbReference type="EMBL" id="MCQ8128068.1"/>
    </source>
</evidence>
<dbReference type="InterPro" id="IPR003675">
    <property type="entry name" value="Rce1/LyrA-like_dom"/>
</dbReference>
<comment type="caution">
    <text evidence="3">The sequence shown here is derived from an EMBL/GenBank/DDBJ whole genome shotgun (WGS) entry which is preliminary data.</text>
</comment>
<reference evidence="3 4" key="1">
    <citation type="submission" date="2022-07" db="EMBL/GenBank/DDBJ databases">
        <title>Methylomonas rivi sp. nov., Methylomonas rosea sp. nov., Methylomonas aureus sp. nov. and Methylomonas subterranea sp. nov., four novel methanotrophs isolated from a freshwater creek and the deep terrestrial subsurface.</title>
        <authorList>
            <person name="Abin C."/>
            <person name="Sankaranarayanan K."/>
            <person name="Garner C."/>
            <person name="Sindelar R."/>
            <person name="Kotary K."/>
            <person name="Garner R."/>
            <person name="Barclay S."/>
            <person name="Lawson P."/>
            <person name="Krumholz L."/>
        </authorList>
    </citation>
    <scope>NUCLEOTIDE SEQUENCE [LARGE SCALE GENOMIC DNA]</scope>
    <source>
        <strain evidence="3 4">WSC-6</strain>
    </source>
</reference>
<dbReference type="GO" id="GO:0006508">
    <property type="term" value="P:proteolysis"/>
    <property type="evidence" value="ECO:0007669"/>
    <property type="project" value="UniProtKB-KW"/>
</dbReference>
<feature type="transmembrane region" description="Helical" evidence="1">
    <location>
        <begin position="157"/>
        <end position="176"/>
    </location>
</feature>
<accession>A0ABT1U2K3</accession>
<keyword evidence="1" id="KW-0472">Membrane</keyword>
<dbReference type="RefSeq" id="WP_256614433.1">
    <property type="nucleotide sequence ID" value="NZ_JANIBK010000022.1"/>
</dbReference>
<dbReference type="EMBL" id="JANIBK010000022">
    <property type="protein sequence ID" value="MCQ8128068.1"/>
    <property type="molecule type" value="Genomic_DNA"/>
</dbReference>
<keyword evidence="1" id="KW-0812">Transmembrane</keyword>
<dbReference type="Pfam" id="PF02517">
    <property type="entry name" value="Rce1-like"/>
    <property type="match status" value="1"/>
</dbReference>
<feature type="transmembrane region" description="Helical" evidence="1">
    <location>
        <begin position="127"/>
        <end position="145"/>
    </location>
</feature>
<dbReference type="GO" id="GO:0008233">
    <property type="term" value="F:peptidase activity"/>
    <property type="evidence" value="ECO:0007669"/>
    <property type="project" value="UniProtKB-KW"/>
</dbReference>
<evidence type="ECO:0000313" key="4">
    <source>
        <dbReference type="Proteomes" id="UP001524586"/>
    </source>
</evidence>
<dbReference type="EC" id="3.4.-.-" evidence="3"/>
<keyword evidence="4" id="KW-1185">Reference proteome</keyword>
<proteinExistence type="predicted"/>
<organism evidence="3 4">
    <name type="scientific">Methylomonas rivi</name>
    <dbReference type="NCBI Taxonomy" id="2952226"/>
    <lineage>
        <taxon>Bacteria</taxon>
        <taxon>Pseudomonadati</taxon>
        <taxon>Pseudomonadota</taxon>
        <taxon>Gammaproteobacteria</taxon>
        <taxon>Methylococcales</taxon>
        <taxon>Methylococcaceae</taxon>
        <taxon>Methylomonas</taxon>
    </lineage>
</organism>
<keyword evidence="1" id="KW-1133">Transmembrane helix</keyword>
<evidence type="ECO:0000256" key="1">
    <source>
        <dbReference type="SAM" id="Phobius"/>
    </source>
</evidence>
<feature type="transmembrane region" description="Helical" evidence="1">
    <location>
        <begin position="12"/>
        <end position="35"/>
    </location>
</feature>
<feature type="transmembrane region" description="Helical" evidence="1">
    <location>
        <begin position="88"/>
        <end position="107"/>
    </location>
</feature>
<feature type="domain" description="CAAX prenyl protease 2/Lysostaphin resistance protein A-like" evidence="2">
    <location>
        <begin position="127"/>
        <end position="244"/>
    </location>
</feature>
<gene>
    <name evidence="3" type="ORF">NP596_06310</name>
</gene>
<keyword evidence="3" id="KW-0645">Protease</keyword>
<evidence type="ECO:0000259" key="2">
    <source>
        <dbReference type="Pfam" id="PF02517"/>
    </source>
</evidence>
<sequence>MGRFLLMGRLTMMFAPLAIIVGLSAVASLLGFGLLRLAGDVLPLHKVISKLTLILLLLSIFPLRNMLRLSWAELGFTPAPRFFKQMGQGLLFAVLTLAPVLLLLYALDVHVWDSSRVWTPGKVLEKTALSLFLALLIGVGEEMLFRGLLLSALRRRLPLLAAMGVSAFYYAALHFLKSKTQIPHAEQTLGSGFRLMAEAFVNWLDPRYLTALLALFVVGVFLAVLRTRVPQSLALCIGCHAGWVWQIKISKDLCNVNLQSDYLYLVNTAYDGVVGPLVGVWLTIAVWAWLKIGQLPKPEN</sequence>
<protein>
    <submittedName>
        <fullName evidence="3">CPBP family glutamic-type intramembrane protease</fullName>
        <ecNumber evidence="3">3.4.-.-</ecNumber>
    </submittedName>
</protein>
<feature type="transmembrane region" description="Helical" evidence="1">
    <location>
        <begin position="47"/>
        <end position="67"/>
    </location>
</feature>
<dbReference type="Proteomes" id="UP001524586">
    <property type="component" value="Unassembled WGS sequence"/>
</dbReference>
<keyword evidence="3" id="KW-0378">Hydrolase</keyword>